<accession>A0A517XMD8</accession>
<dbReference type="OrthoDB" id="226310at2"/>
<gene>
    <name evidence="1" type="ORF">ETAA1_05630</name>
</gene>
<dbReference type="EMBL" id="CP036273">
    <property type="protein sequence ID" value="QDU18670.1"/>
    <property type="molecule type" value="Genomic_DNA"/>
</dbReference>
<dbReference type="KEGG" id="uli:ETAA1_05630"/>
<name>A0A517XMD8_9BACT</name>
<dbReference type="Proteomes" id="UP000319576">
    <property type="component" value="Chromosome"/>
</dbReference>
<reference evidence="1 2" key="1">
    <citation type="submission" date="2019-02" db="EMBL/GenBank/DDBJ databases">
        <title>Deep-cultivation of Planctomycetes and their phenomic and genomic characterization uncovers novel biology.</title>
        <authorList>
            <person name="Wiegand S."/>
            <person name="Jogler M."/>
            <person name="Boedeker C."/>
            <person name="Pinto D."/>
            <person name="Vollmers J."/>
            <person name="Rivas-Marin E."/>
            <person name="Kohn T."/>
            <person name="Peeters S.H."/>
            <person name="Heuer A."/>
            <person name="Rast P."/>
            <person name="Oberbeckmann S."/>
            <person name="Bunk B."/>
            <person name="Jeske O."/>
            <person name="Meyerdierks A."/>
            <person name="Storesund J.E."/>
            <person name="Kallscheuer N."/>
            <person name="Luecker S."/>
            <person name="Lage O.M."/>
            <person name="Pohl T."/>
            <person name="Merkel B.J."/>
            <person name="Hornburger P."/>
            <person name="Mueller R.-W."/>
            <person name="Bruemmer F."/>
            <person name="Labrenz M."/>
            <person name="Spormann A.M."/>
            <person name="Op den Camp H."/>
            <person name="Overmann J."/>
            <person name="Amann R."/>
            <person name="Jetten M.S.M."/>
            <person name="Mascher T."/>
            <person name="Medema M.H."/>
            <person name="Devos D.P."/>
            <person name="Kaster A.-K."/>
            <person name="Ovreas L."/>
            <person name="Rohde M."/>
            <person name="Galperin M.Y."/>
            <person name="Jogler C."/>
        </authorList>
    </citation>
    <scope>NUCLEOTIDE SEQUENCE [LARGE SCALE GENOMIC DNA]</scope>
    <source>
        <strain evidence="1 2">ETA_A1</strain>
    </source>
</reference>
<dbReference type="AlphaFoldDB" id="A0A517XMD8"/>
<dbReference type="RefSeq" id="WP_145234110.1">
    <property type="nucleotide sequence ID" value="NZ_CP036273.1"/>
</dbReference>
<protein>
    <recommendedName>
        <fullName evidence="3">Protein BatD</fullName>
    </recommendedName>
</protein>
<evidence type="ECO:0000313" key="1">
    <source>
        <dbReference type="EMBL" id="QDU18670.1"/>
    </source>
</evidence>
<keyword evidence="2" id="KW-1185">Reference proteome</keyword>
<proteinExistence type="predicted"/>
<evidence type="ECO:0008006" key="3">
    <source>
        <dbReference type="Google" id="ProtNLM"/>
    </source>
</evidence>
<organism evidence="1 2">
    <name type="scientific">Urbifossiella limnaea</name>
    <dbReference type="NCBI Taxonomy" id="2528023"/>
    <lineage>
        <taxon>Bacteria</taxon>
        <taxon>Pseudomonadati</taxon>
        <taxon>Planctomycetota</taxon>
        <taxon>Planctomycetia</taxon>
        <taxon>Gemmatales</taxon>
        <taxon>Gemmataceae</taxon>
        <taxon>Urbifossiella</taxon>
    </lineage>
</organism>
<sequence precursor="true">MLRPAITRATFVVLVFLIPHPSSLIPARQPSFFEPKEGYYGARGTAVKARWDVTPTTVPEGGAVVATLTVTGATNPAEVKRPDLAKVADFTDRFVVEDVPGPVAAKGLAFAYRLRPRTRGVTDVPGLNFFYFNADAAPERRYQNARALGVKITVTAAPPTAAPPAVPLDAPDRMFVVETGARLLDDEPFAPGPAAWAALAALAVLTPVGWYAAWRAAYPDAARLARRRRSRAARRALAAVRAAGRSADPAAACAAAVIGYLRARYPLPPGADTPPEAAAALAALGVAGADAVEAFLRACDAARFAPTPDTAVSLAAAAEALVARLEAAE</sequence>
<evidence type="ECO:0000313" key="2">
    <source>
        <dbReference type="Proteomes" id="UP000319576"/>
    </source>
</evidence>